<reference evidence="1 2" key="1">
    <citation type="journal article" date="2018" name="Mycol. Prog.">
        <title>Coniella lustricola, a new species from submerged detritus.</title>
        <authorList>
            <person name="Raudabaugh D.B."/>
            <person name="Iturriaga T."/>
            <person name="Carver A."/>
            <person name="Mondo S."/>
            <person name="Pangilinan J."/>
            <person name="Lipzen A."/>
            <person name="He G."/>
            <person name="Amirebrahimi M."/>
            <person name="Grigoriev I.V."/>
            <person name="Miller A.N."/>
        </authorList>
    </citation>
    <scope>NUCLEOTIDE SEQUENCE [LARGE SCALE GENOMIC DNA]</scope>
    <source>
        <strain evidence="1 2">B22-T-1</strain>
    </source>
</reference>
<name>A0A2T3A984_9PEZI</name>
<dbReference type="InParanoid" id="A0A2T3A984"/>
<dbReference type="OrthoDB" id="3598799at2759"/>
<keyword evidence="2" id="KW-1185">Reference proteome</keyword>
<organism evidence="1 2">
    <name type="scientific">Coniella lustricola</name>
    <dbReference type="NCBI Taxonomy" id="2025994"/>
    <lineage>
        <taxon>Eukaryota</taxon>
        <taxon>Fungi</taxon>
        <taxon>Dikarya</taxon>
        <taxon>Ascomycota</taxon>
        <taxon>Pezizomycotina</taxon>
        <taxon>Sordariomycetes</taxon>
        <taxon>Sordariomycetidae</taxon>
        <taxon>Diaporthales</taxon>
        <taxon>Schizoparmaceae</taxon>
        <taxon>Coniella</taxon>
    </lineage>
</organism>
<evidence type="ECO:0000313" key="1">
    <source>
        <dbReference type="EMBL" id="PSR87066.1"/>
    </source>
</evidence>
<protein>
    <submittedName>
        <fullName evidence="1">Uncharacterized protein</fullName>
    </submittedName>
</protein>
<accession>A0A2T3A984</accession>
<dbReference type="AlphaFoldDB" id="A0A2T3A984"/>
<proteinExistence type="predicted"/>
<evidence type="ECO:0000313" key="2">
    <source>
        <dbReference type="Proteomes" id="UP000241462"/>
    </source>
</evidence>
<dbReference type="EMBL" id="KZ678434">
    <property type="protein sequence ID" value="PSR87066.1"/>
    <property type="molecule type" value="Genomic_DNA"/>
</dbReference>
<dbReference type="STRING" id="2025994.A0A2T3A984"/>
<dbReference type="Proteomes" id="UP000241462">
    <property type="component" value="Unassembled WGS sequence"/>
</dbReference>
<gene>
    <name evidence="1" type="ORF">BD289DRAFT_433039</name>
</gene>
<sequence length="138" mass="15877">MYRSKLNTVKIKLPARRTLFKQGQEILQTCRELVTAHEDANDRDLAQPNLRLAEMRTTWTEDVAQIEKILLYGRQYGENIVKLNVSLSSDVEDRTRLLLPPQDALDEAGEIAREMHQRSTDMLDCTSHSCCEINVAYL</sequence>